<reference evidence="5" key="1">
    <citation type="journal article" date="2019" name="Int. J. Syst. Evol. Microbiol.">
        <title>The Global Catalogue of Microorganisms (GCM) 10K type strain sequencing project: providing services to taxonomists for standard genome sequencing and annotation.</title>
        <authorList>
            <consortium name="The Broad Institute Genomics Platform"/>
            <consortium name="The Broad Institute Genome Sequencing Center for Infectious Disease"/>
            <person name="Wu L."/>
            <person name="Ma J."/>
        </authorList>
    </citation>
    <scope>NUCLEOTIDE SEQUENCE [LARGE SCALE GENOMIC DNA]</scope>
    <source>
        <strain evidence="5">KCTC 32255</strain>
    </source>
</reference>
<dbReference type="CDD" id="cd00610">
    <property type="entry name" value="OAT_like"/>
    <property type="match status" value="1"/>
</dbReference>
<organism evidence="4 5">
    <name type="scientific">Haloechinothrix salitolerans</name>
    <dbReference type="NCBI Taxonomy" id="926830"/>
    <lineage>
        <taxon>Bacteria</taxon>
        <taxon>Bacillati</taxon>
        <taxon>Actinomycetota</taxon>
        <taxon>Actinomycetes</taxon>
        <taxon>Pseudonocardiales</taxon>
        <taxon>Pseudonocardiaceae</taxon>
        <taxon>Haloechinothrix</taxon>
    </lineage>
</organism>
<keyword evidence="4" id="KW-0808">Transferase</keyword>
<evidence type="ECO:0000256" key="2">
    <source>
        <dbReference type="ARBA" id="ARBA00022898"/>
    </source>
</evidence>
<evidence type="ECO:0000313" key="4">
    <source>
        <dbReference type="EMBL" id="MFC6868055.1"/>
    </source>
</evidence>
<gene>
    <name evidence="4" type="ORF">ACFQGD_12985</name>
</gene>
<dbReference type="InterPro" id="IPR005814">
    <property type="entry name" value="Aminotrans_3"/>
</dbReference>
<sequence>MQGNDNGKSGRTDFMTHASELRRRAAACVPGGVHSNVRLIGPDDIIDSAKGAHLYSVDGTDYIDHLLGQGPAFLGHSPDFLTEPVCDAIRNGMIVGGQTEREVRAAELLCATLDWADMVRFGLSGTEMVQAALRLARAVTGRRRVIRFEGHYHGWLDNVLITDRDGAWEAASAGQLASHLDDFLVLPWNDADLLADVLARDGEQIAAIIMEPIMINSGVIEPGPAYLERVRRMCARYGIVLIFDEVISGFRLGTGGAVRRYGVTPDLALYGKAIAGGVPVSALAGRVDLMRRIGTGEVNHSGTFNAWAPGMAAVVATLEHLRDNPPYASIADYGAKLMAGLREIGESVGEPLRVEGLPAAFHVSFGEGDVTDYRSLRQLDLDRYADLADVLVRHGVWVAKRGIWFVSAAHGMAELDETLTRFKVALKDWLVGRARA</sequence>
<dbReference type="InterPro" id="IPR015422">
    <property type="entry name" value="PyrdxlP-dep_Trfase_small"/>
</dbReference>
<keyword evidence="4" id="KW-0032">Aminotransferase</keyword>
<keyword evidence="2 3" id="KW-0663">Pyridoxal phosphate</keyword>
<dbReference type="InterPro" id="IPR049704">
    <property type="entry name" value="Aminotrans_3_PPA_site"/>
</dbReference>
<dbReference type="Gene3D" id="3.90.1150.10">
    <property type="entry name" value="Aspartate Aminotransferase, domain 1"/>
    <property type="match status" value="1"/>
</dbReference>
<dbReference type="InterPro" id="IPR015424">
    <property type="entry name" value="PyrdxlP-dep_Trfase"/>
</dbReference>
<dbReference type="Proteomes" id="UP001596337">
    <property type="component" value="Unassembled WGS sequence"/>
</dbReference>
<dbReference type="PANTHER" id="PTHR43713:SF3">
    <property type="entry name" value="GLUTAMATE-1-SEMIALDEHYDE 2,1-AMINOMUTASE 1, CHLOROPLASTIC-RELATED"/>
    <property type="match status" value="1"/>
</dbReference>
<dbReference type="GO" id="GO:0008483">
    <property type="term" value="F:transaminase activity"/>
    <property type="evidence" value="ECO:0007669"/>
    <property type="project" value="UniProtKB-KW"/>
</dbReference>
<dbReference type="Pfam" id="PF00202">
    <property type="entry name" value="Aminotran_3"/>
    <property type="match status" value="1"/>
</dbReference>
<comment type="caution">
    <text evidence="4">The sequence shown here is derived from an EMBL/GenBank/DDBJ whole genome shotgun (WGS) entry which is preliminary data.</text>
</comment>
<keyword evidence="5" id="KW-1185">Reference proteome</keyword>
<dbReference type="InterPro" id="IPR015421">
    <property type="entry name" value="PyrdxlP-dep_Trfase_major"/>
</dbReference>
<protein>
    <submittedName>
        <fullName evidence="4">Aspartate aminotransferase family protein</fullName>
    </submittedName>
</protein>
<dbReference type="EMBL" id="JBHSXX010000001">
    <property type="protein sequence ID" value="MFC6868055.1"/>
    <property type="molecule type" value="Genomic_DNA"/>
</dbReference>
<accession>A0ABW2C0E0</accession>
<evidence type="ECO:0000313" key="5">
    <source>
        <dbReference type="Proteomes" id="UP001596337"/>
    </source>
</evidence>
<name>A0ABW2C0E0_9PSEU</name>
<dbReference type="Gene3D" id="3.40.640.10">
    <property type="entry name" value="Type I PLP-dependent aspartate aminotransferase-like (Major domain)"/>
    <property type="match status" value="1"/>
</dbReference>
<evidence type="ECO:0000256" key="3">
    <source>
        <dbReference type="RuleBase" id="RU003560"/>
    </source>
</evidence>
<dbReference type="PROSITE" id="PS00600">
    <property type="entry name" value="AA_TRANSFER_CLASS_3"/>
    <property type="match status" value="1"/>
</dbReference>
<comment type="cofactor">
    <cofactor evidence="1">
        <name>pyridoxal 5'-phosphate</name>
        <dbReference type="ChEBI" id="CHEBI:597326"/>
    </cofactor>
</comment>
<comment type="similarity">
    <text evidence="3">Belongs to the class-III pyridoxal-phosphate-dependent aminotransferase family.</text>
</comment>
<dbReference type="RefSeq" id="WP_345404512.1">
    <property type="nucleotide sequence ID" value="NZ_BAABLA010000118.1"/>
</dbReference>
<proteinExistence type="inferred from homology"/>
<evidence type="ECO:0000256" key="1">
    <source>
        <dbReference type="ARBA" id="ARBA00001933"/>
    </source>
</evidence>
<dbReference type="PANTHER" id="PTHR43713">
    <property type="entry name" value="GLUTAMATE-1-SEMIALDEHYDE 2,1-AMINOMUTASE"/>
    <property type="match status" value="1"/>
</dbReference>
<dbReference type="SUPFAM" id="SSF53383">
    <property type="entry name" value="PLP-dependent transferases"/>
    <property type="match status" value="1"/>
</dbReference>